<keyword evidence="2" id="KW-1185">Reference proteome</keyword>
<dbReference type="KEGG" id="caa:Caka_2545"/>
<evidence type="ECO:0000313" key="1">
    <source>
        <dbReference type="EMBL" id="ADE55561.1"/>
    </source>
</evidence>
<dbReference type="HOGENOM" id="CLU_054735_0_0_0"/>
<name>D5EP51_CORAD</name>
<reference evidence="1 2" key="1">
    <citation type="journal article" date="2010" name="Stand. Genomic Sci.">
        <title>Complete genome sequence of Coraliomargarita akajimensis type strain (04OKA010-24).</title>
        <authorList>
            <person name="Mavromatis K."/>
            <person name="Abt B."/>
            <person name="Brambilla E."/>
            <person name="Lapidus A."/>
            <person name="Copeland A."/>
            <person name="Deshpande S."/>
            <person name="Nolan M."/>
            <person name="Lucas S."/>
            <person name="Tice H."/>
            <person name="Cheng J.F."/>
            <person name="Han C."/>
            <person name="Detter J.C."/>
            <person name="Woyke T."/>
            <person name="Goodwin L."/>
            <person name="Pitluck S."/>
            <person name="Held B."/>
            <person name="Brettin T."/>
            <person name="Tapia R."/>
            <person name="Ivanova N."/>
            <person name="Mikhailova N."/>
            <person name="Pati A."/>
            <person name="Liolios K."/>
            <person name="Chen A."/>
            <person name="Palaniappan K."/>
            <person name="Land M."/>
            <person name="Hauser L."/>
            <person name="Chang Y.J."/>
            <person name="Jeffries C.D."/>
            <person name="Rohde M."/>
            <person name="Goker M."/>
            <person name="Bristow J."/>
            <person name="Eisen J.A."/>
            <person name="Markowitz V."/>
            <person name="Hugenholtz P."/>
            <person name="Klenk H.P."/>
            <person name="Kyrpides N.C."/>
        </authorList>
    </citation>
    <scope>NUCLEOTIDE SEQUENCE [LARGE SCALE GENOMIC DNA]</scope>
    <source>
        <strain evidence="2">DSM 45221 / IAM 15411 / JCM 23193 / KCTC 12865</strain>
    </source>
</reference>
<dbReference type="STRING" id="583355.Caka_2545"/>
<protein>
    <recommendedName>
        <fullName evidence="3">Hemolytic protein HlpA-like protein</fullName>
    </recommendedName>
</protein>
<accession>D5EP51</accession>
<dbReference type="Gene3D" id="3.90.550.10">
    <property type="entry name" value="Spore Coat Polysaccharide Biosynthesis Protein SpsA, Chain A"/>
    <property type="match status" value="1"/>
</dbReference>
<proteinExistence type="predicted"/>
<dbReference type="SUPFAM" id="SSF53448">
    <property type="entry name" value="Nucleotide-diphospho-sugar transferases"/>
    <property type="match status" value="1"/>
</dbReference>
<dbReference type="InterPro" id="IPR029044">
    <property type="entry name" value="Nucleotide-diphossugar_trans"/>
</dbReference>
<evidence type="ECO:0008006" key="3">
    <source>
        <dbReference type="Google" id="ProtNLM"/>
    </source>
</evidence>
<gene>
    <name evidence="1" type="ordered locus">Caka_2545</name>
</gene>
<evidence type="ECO:0000313" key="2">
    <source>
        <dbReference type="Proteomes" id="UP000000925"/>
    </source>
</evidence>
<sequence>MQLNGSDVPVLFIVFNRPEVTARVFASIRAARPKQLFIAADGPRKGQERDVPKCAEVRKIVSQCDWDCEVKTLFCEQNVGCRAAVSGAISWFFEHVEEGIILEDDCLPIPEFFTFCGSVLERYRQDARVMAISGNNFQGGQVWGDASYFFSRRPHTWGWATWRRAWSLCDLEMRCIGDLREQTPLDWLFADTNVALSWKLALAHSRFGVVNTWDYEWFCSCLLNHGLCATPNTNLVENIGQGPAATHTAGVVERLSRVGCDGLVSYSPVVHPQSVFCSEKADAYEYEQRGLYPLKQRMSWMYHYRRMRKARRLKLKIRKLYEGA</sequence>
<organism evidence="1 2">
    <name type="scientific">Coraliomargarita akajimensis (strain DSM 45221 / IAM 15411 / JCM 23193 / KCTC 12865 / 04OKA010-24)</name>
    <dbReference type="NCBI Taxonomy" id="583355"/>
    <lineage>
        <taxon>Bacteria</taxon>
        <taxon>Pseudomonadati</taxon>
        <taxon>Verrucomicrobiota</taxon>
        <taxon>Opitutia</taxon>
        <taxon>Puniceicoccales</taxon>
        <taxon>Coraliomargaritaceae</taxon>
        <taxon>Coraliomargarita</taxon>
    </lineage>
</organism>
<dbReference type="Proteomes" id="UP000000925">
    <property type="component" value="Chromosome"/>
</dbReference>
<dbReference type="EMBL" id="CP001998">
    <property type="protein sequence ID" value="ADE55561.1"/>
    <property type="molecule type" value="Genomic_DNA"/>
</dbReference>
<dbReference type="eggNOG" id="COG1216">
    <property type="taxonomic scope" value="Bacteria"/>
</dbReference>
<dbReference type="AlphaFoldDB" id="D5EP51"/>